<evidence type="ECO:0000313" key="1">
    <source>
        <dbReference type="EMBL" id="AEV68715.1"/>
    </source>
</evidence>
<reference evidence="1 2" key="2">
    <citation type="journal article" date="2012" name="Stand. Genomic Sci.">
        <title>Complete Genome Sequence of Clostridium clariflavum DSM 19732.</title>
        <authorList>
            <person name="Izquierdo J.A."/>
            <person name="Goodwin L."/>
            <person name="Davenport K.W."/>
            <person name="Teshima H."/>
            <person name="Bruce D."/>
            <person name="Detter C."/>
            <person name="Tapia R."/>
            <person name="Han S."/>
            <person name="Land M."/>
            <person name="Hauser L."/>
            <person name="Jeffries C.D."/>
            <person name="Han J."/>
            <person name="Pitluck S."/>
            <person name="Nolan M."/>
            <person name="Chen A."/>
            <person name="Huntemann M."/>
            <person name="Mavromatis K."/>
            <person name="Mikhailova N."/>
            <person name="Liolios K."/>
            <person name="Woyke T."/>
            <person name="Lynd L.R."/>
        </authorList>
    </citation>
    <scope>NUCLEOTIDE SEQUENCE [LARGE SCALE GENOMIC DNA]</scope>
    <source>
        <strain evidence="2">DSM 19732 / NBRC 101661 / EBR45</strain>
    </source>
</reference>
<protein>
    <submittedName>
        <fullName evidence="1">Uncharacterized protein</fullName>
    </submittedName>
</protein>
<dbReference type="HOGENOM" id="CLU_2286579_0_0_9"/>
<reference evidence="2" key="1">
    <citation type="submission" date="2011-12" db="EMBL/GenBank/DDBJ databases">
        <title>Complete sequence of Clostridium clariflavum DSM 19732.</title>
        <authorList>
            <consortium name="US DOE Joint Genome Institute"/>
            <person name="Lucas S."/>
            <person name="Han J."/>
            <person name="Lapidus A."/>
            <person name="Cheng J.-F."/>
            <person name="Goodwin L."/>
            <person name="Pitluck S."/>
            <person name="Peters L."/>
            <person name="Teshima H."/>
            <person name="Detter J.C."/>
            <person name="Han C."/>
            <person name="Tapia R."/>
            <person name="Land M."/>
            <person name="Hauser L."/>
            <person name="Kyrpides N."/>
            <person name="Ivanova N."/>
            <person name="Pagani I."/>
            <person name="Kitzmiller T."/>
            <person name="Lynd L."/>
            <person name="Izquierdo J."/>
            <person name="Woyke T."/>
        </authorList>
    </citation>
    <scope>NUCLEOTIDE SEQUENCE [LARGE SCALE GENOMIC DNA]</scope>
    <source>
        <strain evidence="2">DSM 19732 / NBRC 101661 / EBR45</strain>
    </source>
</reference>
<evidence type="ECO:0000313" key="2">
    <source>
        <dbReference type="Proteomes" id="UP000005435"/>
    </source>
</evidence>
<name>G8LWP7_ACECE</name>
<dbReference type="Proteomes" id="UP000005435">
    <property type="component" value="Chromosome"/>
</dbReference>
<dbReference type="AlphaFoldDB" id="G8LWP7"/>
<gene>
    <name evidence="1" type="ordered locus">Clocl_2121</name>
</gene>
<dbReference type="STRING" id="720554.Clocl_2121"/>
<dbReference type="RefSeq" id="WP_014255294.1">
    <property type="nucleotide sequence ID" value="NC_016627.1"/>
</dbReference>
<accession>G8LWP7</accession>
<keyword evidence="2" id="KW-1185">Reference proteome</keyword>
<sequence>MSKYLQSKVEVELKEGDSVNGKMQLEYYLIESDYSQSYGCAGDKVYGIEIVKKDNEYYAESEIIRNLSNSKEDTKGILSLLARNTVTPVGLPSVLDDLMAL</sequence>
<proteinExistence type="predicted"/>
<dbReference type="eggNOG" id="ENOG50334C1">
    <property type="taxonomic scope" value="Bacteria"/>
</dbReference>
<dbReference type="EMBL" id="CP003065">
    <property type="protein sequence ID" value="AEV68715.1"/>
    <property type="molecule type" value="Genomic_DNA"/>
</dbReference>
<dbReference type="InterPro" id="IPR017016">
    <property type="entry name" value="UCP033595"/>
</dbReference>
<dbReference type="KEGG" id="ccl:Clocl_2121"/>
<dbReference type="Pfam" id="PF20124">
    <property type="entry name" value="DUF6514"/>
    <property type="match status" value="1"/>
</dbReference>
<organism evidence="1 2">
    <name type="scientific">Acetivibrio clariflavus (strain DSM 19732 / NBRC 101661 / EBR45)</name>
    <name type="common">Clostridium clariflavum</name>
    <dbReference type="NCBI Taxonomy" id="720554"/>
    <lineage>
        <taxon>Bacteria</taxon>
        <taxon>Bacillati</taxon>
        <taxon>Bacillota</taxon>
        <taxon>Clostridia</taxon>
        <taxon>Eubacteriales</taxon>
        <taxon>Oscillospiraceae</taxon>
        <taxon>Acetivibrio</taxon>
    </lineage>
</organism>